<dbReference type="Proteomes" id="UP001215280">
    <property type="component" value="Unassembled WGS sequence"/>
</dbReference>
<keyword evidence="3" id="KW-1185">Reference proteome</keyword>
<feature type="region of interest" description="Disordered" evidence="1">
    <location>
        <begin position="39"/>
        <end position="97"/>
    </location>
</feature>
<comment type="caution">
    <text evidence="2">The sequence shown here is derived from an EMBL/GenBank/DDBJ whole genome shotgun (WGS) entry which is preliminary data.</text>
</comment>
<dbReference type="AlphaFoldDB" id="A0AAD7NVE4"/>
<organism evidence="2 3">
    <name type="scientific">Mycena maculata</name>
    <dbReference type="NCBI Taxonomy" id="230809"/>
    <lineage>
        <taxon>Eukaryota</taxon>
        <taxon>Fungi</taxon>
        <taxon>Dikarya</taxon>
        <taxon>Basidiomycota</taxon>
        <taxon>Agaricomycotina</taxon>
        <taxon>Agaricomycetes</taxon>
        <taxon>Agaricomycetidae</taxon>
        <taxon>Agaricales</taxon>
        <taxon>Marasmiineae</taxon>
        <taxon>Mycenaceae</taxon>
        <taxon>Mycena</taxon>
    </lineage>
</organism>
<feature type="region of interest" description="Disordered" evidence="1">
    <location>
        <begin position="1"/>
        <end position="20"/>
    </location>
</feature>
<dbReference type="EMBL" id="JARJLG010000012">
    <property type="protein sequence ID" value="KAJ7776642.1"/>
    <property type="molecule type" value="Genomic_DNA"/>
</dbReference>
<sequence>MAKRKPTQKLHPAQIEGPESFAAAQRVEKKRARAALYNQRPEVREKQRVRMAERRAAVKAKRRQWDPPKRTTPVKTSVSIGPACNGAVSGSPEPEEVAAGNPIEDTIELSNSEDYVSVNSAELFAIQVLAEMAERRASADTEATFAPEAGAAGWVDALLNAGSEASSTMALALQLSTVGSDRSCGSSQVAVQDDPILRKKSGEYFVNEALPPAVSPTTRKQKWLFKEVGKLGPLTRVQEVQVQVSYLANPVSPSEISDASDVADVPVAETGAGAGTSLLSTEGFVQICRWRKHSVYDVDWDAATRREVAEATLRERARYRSFRMGL</sequence>
<proteinExistence type="predicted"/>
<name>A0AAD7NVE4_9AGAR</name>
<evidence type="ECO:0000313" key="3">
    <source>
        <dbReference type="Proteomes" id="UP001215280"/>
    </source>
</evidence>
<gene>
    <name evidence="2" type="ORF">DFH07DRAFT_951776</name>
</gene>
<reference evidence="2" key="1">
    <citation type="submission" date="2023-03" db="EMBL/GenBank/DDBJ databases">
        <title>Massive genome expansion in bonnet fungi (Mycena s.s.) driven by repeated elements and novel gene families across ecological guilds.</title>
        <authorList>
            <consortium name="Lawrence Berkeley National Laboratory"/>
            <person name="Harder C.B."/>
            <person name="Miyauchi S."/>
            <person name="Viragh M."/>
            <person name="Kuo A."/>
            <person name="Thoen E."/>
            <person name="Andreopoulos B."/>
            <person name="Lu D."/>
            <person name="Skrede I."/>
            <person name="Drula E."/>
            <person name="Henrissat B."/>
            <person name="Morin E."/>
            <person name="Kohler A."/>
            <person name="Barry K."/>
            <person name="LaButti K."/>
            <person name="Morin E."/>
            <person name="Salamov A."/>
            <person name="Lipzen A."/>
            <person name="Mereny Z."/>
            <person name="Hegedus B."/>
            <person name="Baldrian P."/>
            <person name="Stursova M."/>
            <person name="Weitz H."/>
            <person name="Taylor A."/>
            <person name="Grigoriev I.V."/>
            <person name="Nagy L.G."/>
            <person name="Martin F."/>
            <person name="Kauserud H."/>
        </authorList>
    </citation>
    <scope>NUCLEOTIDE SEQUENCE</scope>
    <source>
        <strain evidence="2">CBHHK188m</strain>
    </source>
</reference>
<accession>A0AAD7NVE4</accession>
<evidence type="ECO:0000313" key="2">
    <source>
        <dbReference type="EMBL" id="KAJ7776642.1"/>
    </source>
</evidence>
<feature type="compositionally biased region" description="Basic and acidic residues" evidence="1">
    <location>
        <begin position="41"/>
        <end position="56"/>
    </location>
</feature>
<protein>
    <submittedName>
        <fullName evidence="2">Uncharacterized protein</fullName>
    </submittedName>
</protein>
<evidence type="ECO:0000256" key="1">
    <source>
        <dbReference type="SAM" id="MobiDB-lite"/>
    </source>
</evidence>